<feature type="region of interest" description="Disordered" evidence="1">
    <location>
        <begin position="134"/>
        <end position="272"/>
    </location>
</feature>
<name>A0AAU8LY81_9BACT</name>
<gene>
    <name evidence="3" type="ORF">Q3M24_05360</name>
</gene>
<accession>A0AAU8LY81</accession>
<evidence type="ECO:0000256" key="2">
    <source>
        <dbReference type="SAM" id="Phobius"/>
    </source>
</evidence>
<reference evidence="3" key="2">
    <citation type="submission" date="2024-06" db="EMBL/GenBank/DDBJ databases">
        <authorList>
            <person name="Plum-Jensen L.E."/>
            <person name="Schramm A."/>
            <person name="Marshall I.P.G."/>
        </authorList>
    </citation>
    <scope>NUCLEOTIDE SEQUENCE</scope>
    <source>
        <strain evidence="3">Rat1</strain>
    </source>
</reference>
<reference evidence="3" key="1">
    <citation type="journal article" date="2024" name="Syst. Appl. Microbiol.">
        <title>First single-strain enrichments of Electrothrix cable bacteria, description of E. aestuarii sp. nov. and E. rattekaaiensis sp. nov., and proposal of a cable bacteria taxonomy following the rules of the SeqCode.</title>
        <authorList>
            <person name="Plum-Jensen L.E."/>
            <person name="Schramm A."/>
            <person name="Marshall I.P.G."/>
        </authorList>
    </citation>
    <scope>NUCLEOTIDE SEQUENCE</scope>
    <source>
        <strain evidence="3">Rat1</strain>
    </source>
</reference>
<feature type="compositionally biased region" description="Acidic residues" evidence="1">
    <location>
        <begin position="162"/>
        <end position="265"/>
    </location>
</feature>
<dbReference type="KEGG" id="eaj:Q3M24_05360"/>
<organism evidence="3">
    <name type="scientific">Candidatus Electrothrix aestuarii</name>
    <dbReference type="NCBI Taxonomy" id="3062594"/>
    <lineage>
        <taxon>Bacteria</taxon>
        <taxon>Pseudomonadati</taxon>
        <taxon>Thermodesulfobacteriota</taxon>
        <taxon>Desulfobulbia</taxon>
        <taxon>Desulfobulbales</taxon>
        <taxon>Desulfobulbaceae</taxon>
        <taxon>Candidatus Electrothrix</taxon>
    </lineage>
</organism>
<keyword evidence="2" id="KW-1133">Transmembrane helix</keyword>
<dbReference type="EMBL" id="CP159373">
    <property type="protein sequence ID" value="XCN74180.1"/>
    <property type="molecule type" value="Genomic_DNA"/>
</dbReference>
<feature type="transmembrane region" description="Helical" evidence="2">
    <location>
        <begin position="36"/>
        <end position="54"/>
    </location>
</feature>
<dbReference type="AlphaFoldDB" id="A0AAU8LY81"/>
<keyword evidence="2" id="KW-0812">Transmembrane</keyword>
<keyword evidence="2" id="KW-0472">Membrane</keyword>
<evidence type="ECO:0000256" key="1">
    <source>
        <dbReference type="SAM" id="MobiDB-lite"/>
    </source>
</evidence>
<evidence type="ECO:0000313" key="3">
    <source>
        <dbReference type="EMBL" id="XCN74180.1"/>
    </source>
</evidence>
<feature type="transmembrane region" description="Helical" evidence="2">
    <location>
        <begin position="6"/>
        <end position="24"/>
    </location>
</feature>
<protein>
    <submittedName>
        <fullName evidence="3">Uncharacterized protein</fullName>
    </submittedName>
</protein>
<proteinExistence type="predicted"/>
<sequence length="272" mass="30524">MSITHLIVFLVQFFLFVPLFFILFIKAPKGSKNKKVFLAVALIAICYASVDAYFHRYLIMSDFYYAQGDWKKSGVVAEKGFKYLEDKSVLYDFVYGRFSLYRKMKRAEKKINPSGQQNSPTMNQDVAVTQEFIDQNDPGGNENVGADQENIDESTPAVNEETTAEQEAVEQEDSVIDDEEMSTEQEDAEQEDSVVNEEMGAEQESVEQEGPVDDEEVTAEQEDVDQEDSAVDDEVSAGQEEIEQEESIVDEEAPEVPEDTEEVEPEGAAAGE</sequence>